<feature type="transmembrane region" description="Helical" evidence="8">
    <location>
        <begin position="123"/>
        <end position="141"/>
    </location>
</feature>
<dbReference type="GO" id="GO:0009103">
    <property type="term" value="P:lipopolysaccharide biosynthetic process"/>
    <property type="evidence" value="ECO:0007669"/>
    <property type="project" value="UniProtKB-ARBA"/>
</dbReference>
<feature type="transmembrane region" description="Helical" evidence="8">
    <location>
        <begin position="254"/>
        <end position="280"/>
    </location>
</feature>
<dbReference type="HOGENOM" id="CLU_413151_0_0_5"/>
<evidence type="ECO:0000256" key="7">
    <source>
        <dbReference type="ARBA" id="ARBA00023136"/>
    </source>
</evidence>
<evidence type="ECO:0000256" key="6">
    <source>
        <dbReference type="ARBA" id="ARBA00022989"/>
    </source>
</evidence>
<keyword evidence="4" id="KW-0808">Transferase</keyword>
<name>E8RL27_ASTEC</name>
<dbReference type="Proteomes" id="UP000001492">
    <property type="component" value="Chromosome 1"/>
</dbReference>
<proteinExistence type="predicted"/>
<evidence type="ECO:0000256" key="5">
    <source>
        <dbReference type="ARBA" id="ARBA00022692"/>
    </source>
</evidence>
<evidence type="ECO:0000256" key="2">
    <source>
        <dbReference type="ARBA" id="ARBA00022475"/>
    </source>
</evidence>
<feature type="transmembrane region" description="Helical" evidence="8">
    <location>
        <begin position="355"/>
        <end position="378"/>
    </location>
</feature>
<feature type="transmembrane region" description="Helical" evidence="8">
    <location>
        <begin position="292"/>
        <end position="310"/>
    </location>
</feature>
<dbReference type="STRING" id="573065.Astex_1978"/>
<evidence type="ECO:0000259" key="9">
    <source>
        <dbReference type="Pfam" id="PF13231"/>
    </source>
</evidence>
<dbReference type="eggNOG" id="COG1807">
    <property type="taxonomic scope" value="Bacteria"/>
</dbReference>
<evidence type="ECO:0000256" key="4">
    <source>
        <dbReference type="ARBA" id="ARBA00022679"/>
    </source>
</evidence>
<feature type="transmembrane region" description="Helical" evidence="8">
    <location>
        <begin position="27"/>
        <end position="53"/>
    </location>
</feature>
<dbReference type="AlphaFoldDB" id="E8RL27"/>
<dbReference type="InterPro" id="IPR038731">
    <property type="entry name" value="RgtA/B/C-like"/>
</dbReference>
<feature type="transmembrane region" description="Helical" evidence="8">
    <location>
        <begin position="322"/>
        <end position="343"/>
    </location>
</feature>
<keyword evidence="7 8" id="KW-0472">Membrane</keyword>
<dbReference type="PANTHER" id="PTHR33908:SF11">
    <property type="entry name" value="MEMBRANE PROTEIN"/>
    <property type="match status" value="1"/>
</dbReference>
<gene>
    <name evidence="10" type="ordered locus">Astex_1978</name>
</gene>
<evidence type="ECO:0000256" key="3">
    <source>
        <dbReference type="ARBA" id="ARBA00022676"/>
    </source>
</evidence>
<dbReference type="InterPro" id="IPR050297">
    <property type="entry name" value="LipidA_mod_glycosyltrf_83"/>
</dbReference>
<evidence type="ECO:0000313" key="11">
    <source>
        <dbReference type="Proteomes" id="UP000001492"/>
    </source>
</evidence>
<keyword evidence="2" id="KW-1003">Cell membrane</keyword>
<evidence type="ECO:0000313" key="10">
    <source>
        <dbReference type="EMBL" id="ADU13640.1"/>
    </source>
</evidence>
<accession>E8RL27</accession>
<keyword evidence="5 8" id="KW-0812">Transmembrane</keyword>
<keyword evidence="3" id="KW-0328">Glycosyltransferase</keyword>
<sequence>MTQLYEIGQGPEALGPQKPLFGDDRTLLRVGLIIGAVLFVWKLYIAMTANVIWEEGHFAVSGLYPELGYPDIPAGFPLLSRPVTLVFGMEVLPLRVLSLLIATAIPFAIWFMAKPVVPARQAMWAAILSLLIPPLSMSGTIFYPEGLLQLLLALMLGCLLRAFKTDEWKWWLLTGLCGALGLFVHFRFLFPGAGIVLFALLTTAGRQLWTRPKFWATGAVAALGLLPSLLYNVFNDWPAIAFHVTNRPVWRPELKLMTAFLNQQVGLVTPVFFVGLIFAAKTMCWDHWRKPLALLGIVGVFIFAFYFVQSPANAQIMPHWPFLAYVPLVVGLPGVLISFVDQAKTMGARRLRQGVLALGPVLALGVGIGITVYEYAWAHTEKLPWQWKQINFMRNEDWTVLHPTLIEAEAVARQQFGPEVAVAVSGHVPAVRLEFPNRPSRTFYTLGEPYDGFSRFGTARQTWGLGQRDLIKAKAGKGVVLVLPDPSYLYHQPEELSFRRDLCQRFDDLMLYKRIELPPGRNVVAFYTGRLRKDAVTSPPAPCALLPELYIAQPPRGQFLEANAQTNYFGIAADVQGVTRVDILIDGKPVTQGHYGLDPEGFKTPDALRYDPNWPKLQFDFKLDKAGLKPGAHTLSLRATRTDGSTIEGAEKTLYIRE</sequence>
<dbReference type="Pfam" id="PF13231">
    <property type="entry name" value="PMT_2"/>
    <property type="match status" value="1"/>
</dbReference>
<comment type="subcellular location">
    <subcellularLocation>
        <location evidence="1">Cell membrane</location>
        <topology evidence="1">Multi-pass membrane protein</topology>
    </subcellularLocation>
</comment>
<dbReference type="RefSeq" id="WP_013479470.1">
    <property type="nucleotide sequence ID" value="NC_014816.1"/>
</dbReference>
<keyword evidence="6 8" id="KW-1133">Transmembrane helix</keyword>
<dbReference type="KEGG" id="aex:Astex_1978"/>
<dbReference type="OrthoDB" id="7167895at2"/>
<reference evidence="11" key="1">
    <citation type="submission" date="2010-12" db="EMBL/GenBank/DDBJ databases">
        <title>Complete sequence of chromosome 1 of Asticcacaulis excentricus CB 48.</title>
        <authorList>
            <consortium name="US DOE Joint Genome Institute"/>
            <person name="Lucas S."/>
            <person name="Copeland A."/>
            <person name="Lapidus A."/>
            <person name="Cheng J.-F."/>
            <person name="Bruce D."/>
            <person name="Goodwin L."/>
            <person name="Pitluck S."/>
            <person name="Teshima H."/>
            <person name="Davenport K."/>
            <person name="Detter J.C."/>
            <person name="Han C."/>
            <person name="Tapia R."/>
            <person name="Land M."/>
            <person name="Hauser L."/>
            <person name="Jeffries C."/>
            <person name="Kyrpides N."/>
            <person name="Ivanova N."/>
            <person name="Ovchinnikova G."/>
            <person name="Brun Y.V."/>
            <person name="Woyke T."/>
        </authorList>
    </citation>
    <scope>NUCLEOTIDE SEQUENCE [LARGE SCALE GENOMIC DNA]</scope>
    <source>
        <strain evidence="11">ATCC 15261 / DSM 4724 / KCTC 12464 / NCIMB 9791 / VKM B-1370 / CB 48</strain>
    </source>
</reference>
<feature type="transmembrane region" description="Helical" evidence="8">
    <location>
        <begin position="92"/>
        <end position="111"/>
    </location>
</feature>
<dbReference type="GO" id="GO:0016763">
    <property type="term" value="F:pentosyltransferase activity"/>
    <property type="evidence" value="ECO:0007669"/>
    <property type="project" value="TreeGrafter"/>
</dbReference>
<dbReference type="GO" id="GO:0005886">
    <property type="term" value="C:plasma membrane"/>
    <property type="evidence" value="ECO:0007669"/>
    <property type="project" value="UniProtKB-SubCell"/>
</dbReference>
<dbReference type="PANTHER" id="PTHR33908">
    <property type="entry name" value="MANNOSYLTRANSFERASE YKCB-RELATED"/>
    <property type="match status" value="1"/>
</dbReference>
<feature type="transmembrane region" description="Helical" evidence="8">
    <location>
        <begin position="214"/>
        <end position="234"/>
    </location>
</feature>
<feature type="domain" description="Glycosyltransferase RgtA/B/C/D-like" evidence="9">
    <location>
        <begin position="73"/>
        <end position="230"/>
    </location>
</feature>
<dbReference type="EMBL" id="CP002395">
    <property type="protein sequence ID" value="ADU13640.1"/>
    <property type="molecule type" value="Genomic_DNA"/>
</dbReference>
<evidence type="ECO:0000256" key="8">
    <source>
        <dbReference type="SAM" id="Phobius"/>
    </source>
</evidence>
<protein>
    <recommendedName>
        <fullName evidence="9">Glycosyltransferase RgtA/B/C/D-like domain-containing protein</fullName>
    </recommendedName>
</protein>
<keyword evidence="11" id="KW-1185">Reference proteome</keyword>
<evidence type="ECO:0000256" key="1">
    <source>
        <dbReference type="ARBA" id="ARBA00004651"/>
    </source>
</evidence>
<organism evidence="10 11">
    <name type="scientific">Asticcacaulis excentricus (strain ATCC 15261 / DSM 4724 / KCTC 12464 / NCIMB 9791 / VKM B-1370 / CB 48)</name>
    <dbReference type="NCBI Taxonomy" id="573065"/>
    <lineage>
        <taxon>Bacteria</taxon>
        <taxon>Pseudomonadati</taxon>
        <taxon>Pseudomonadota</taxon>
        <taxon>Alphaproteobacteria</taxon>
        <taxon>Caulobacterales</taxon>
        <taxon>Caulobacteraceae</taxon>
        <taxon>Asticcacaulis</taxon>
    </lineage>
</organism>